<dbReference type="GO" id="GO:0051666">
    <property type="term" value="P:actin cortical patch localization"/>
    <property type="evidence" value="ECO:0007669"/>
    <property type="project" value="InterPro"/>
</dbReference>
<evidence type="ECO:0000256" key="5">
    <source>
        <dbReference type="SAM" id="MobiDB-lite"/>
    </source>
</evidence>
<dbReference type="GO" id="GO:0005737">
    <property type="term" value="C:cytoplasm"/>
    <property type="evidence" value="ECO:0007669"/>
    <property type="project" value="UniProtKB-SubCell"/>
</dbReference>
<dbReference type="SUPFAM" id="SSF50044">
    <property type="entry name" value="SH3-domain"/>
    <property type="match status" value="1"/>
</dbReference>
<dbReference type="OrthoDB" id="10255128at2759"/>
<feature type="region of interest" description="Disordered" evidence="5">
    <location>
        <begin position="90"/>
        <end position="209"/>
    </location>
</feature>
<dbReference type="Gene3D" id="2.30.30.40">
    <property type="entry name" value="SH3 Domains"/>
    <property type="match status" value="1"/>
</dbReference>
<dbReference type="PROSITE" id="PS50002">
    <property type="entry name" value="SH3"/>
    <property type="match status" value="1"/>
</dbReference>
<dbReference type="AlphaFoldDB" id="A0A9P6A2D1"/>
<dbReference type="GO" id="GO:0097320">
    <property type="term" value="P:plasma membrane tubulation"/>
    <property type="evidence" value="ECO:0007669"/>
    <property type="project" value="TreeGrafter"/>
</dbReference>
<dbReference type="GO" id="GO:0015629">
    <property type="term" value="C:actin cytoskeleton"/>
    <property type="evidence" value="ECO:0007669"/>
    <property type="project" value="TreeGrafter"/>
</dbReference>
<keyword evidence="8" id="KW-1185">Reference proteome</keyword>
<evidence type="ECO:0000256" key="4">
    <source>
        <dbReference type="PROSITE-ProRule" id="PRU00192"/>
    </source>
</evidence>
<sequence>MVFTNLGAHEKDAFFSLLDEYFASRPEIFAKLSNSNNGSDAATSEATSKMVTAGLRHVPKSSPYHAAASNPHVSSAIGKVAAASLAFNRSDTQDTHSAAPPPAPPRRSPDPSAAAIEHKPPLPTARVSRRRRFGDVDTSSAKNMFTSLRNSTANKSYQPPPPPAPSAFGAKKNTFAPPPVRRVSDNAAEVRNSPPPPPAPRPPPVRQQDSGEWAEVIYDYTGDDAGDLSIEANQRIKIVEHTSEDWWTGENNGKRGLFPASYVKVI</sequence>
<feature type="compositionally biased region" description="Pro residues" evidence="5">
    <location>
        <begin position="193"/>
        <end position="205"/>
    </location>
</feature>
<evidence type="ECO:0000256" key="2">
    <source>
        <dbReference type="ARBA" id="ARBA00022443"/>
    </source>
</evidence>
<dbReference type="CDD" id="cd00174">
    <property type="entry name" value="SH3"/>
    <property type="match status" value="1"/>
</dbReference>
<dbReference type="GO" id="GO:0006897">
    <property type="term" value="P:endocytosis"/>
    <property type="evidence" value="ECO:0007669"/>
    <property type="project" value="InterPro"/>
</dbReference>
<comment type="caution">
    <text evidence="7">The sequence shown here is derived from an EMBL/GenBank/DDBJ whole genome shotgun (WGS) entry which is preliminary data.</text>
</comment>
<keyword evidence="3" id="KW-0963">Cytoplasm</keyword>
<feature type="compositionally biased region" description="Polar residues" evidence="5">
    <location>
        <begin position="137"/>
        <end position="157"/>
    </location>
</feature>
<evidence type="ECO:0000313" key="7">
    <source>
        <dbReference type="EMBL" id="KAF9498648.1"/>
    </source>
</evidence>
<name>A0A9P6A2D1_PLEER</name>
<dbReference type="PRINTS" id="PR00452">
    <property type="entry name" value="SH3DOMAIN"/>
</dbReference>
<gene>
    <name evidence="7" type="ORF">BDN71DRAFT_1385508</name>
</gene>
<proteinExistence type="predicted"/>
<protein>
    <recommendedName>
        <fullName evidence="6">SH3 domain-containing protein</fullName>
    </recommendedName>
</protein>
<evidence type="ECO:0000256" key="1">
    <source>
        <dbReference type="ARBA" id="ARBA00004496"/>
    </source>
</evidence>
<dbReference type="Proteomes" id="UP000807025">
    <property type="component" value="Unassembled WGS sequence"/>
</dbReference>
<keyword evidence="2 4" id="KW-0728">SH3 domain</keyword>
<dbReference type="InterPro" id="IPR046982">
    <property type="entry name" value="BIN3/RVS161-like"/>
</dbReference>
<dbReference type="InterPro" id="IPR036028">
    <property type="entry name" value="SH3-like_dom_sf"/>
</dbReference>
<dbReference type="GO" id="GO:0008289">
    <property type="term" value="F:lipid binding"/>
    <property type="evidence" value="ECO:0007669"/>
    <property type="project" value="TreeGrafter"/>
</dbReference>
<dbReference type="SMART" id="SM00326">
    <property type="entry name" value="SH3"/>
    <property type="match status" value="1"/>
</dbReference>
<dbReference type="PANTHER" id="PTHR47174:SF3">
    <property type="entry name" value="BRIDGING INTEGRATOR 3"/>
    <property type="match status" value="1"/>
</dbReference>
<feature type="domain" description="SH3" evidence="6">
    <location>
        <begin position="209"/>
        <end position="266"/>
    </location>
</feature>
<evidence type="ECO:0000256" key="3">
    <source>
        <dbReference type="ARBA" id="ARBA00022490"/>
    </source>
</evidence>
<accession>A0A9P6A2D1</accession>
<reference evidence="7" key="1">
    <citation type="submission" date="2020-11" db="EMBL/GenBank/DDBJ databases">
        <authorList>
            <consortium name="DOE Joint Genome Institute"/>
            <person name="Ahrendt S."/>
            <person name="Riley R."/>
            <person name="Andreopoulos W."/>
            <person name="Labutti K."/>
            <person name="Pangilinan J."/>
            <person name="Ruiz-Duenas F.J."/>
            <person name="Barrasa J.M."/>
            <person name="Sanchez-Garcia M."/>
            <person name="Camarero S."/>
            <person name="Miyauchi S."/>
            <person name="Serrano A."/>
            <person name="Linde D."/>
            <person name="Babiker R."/>
            <person name="Drula E."/>
            <person name="Ayuso-Fernandez I."/>
            <person name="Pacheco R."/>
            <person name="Padilla G."/>
            <person name="Ferreira P."/>
            <person name="Barriuso J."/>
            <person name="Kellner H."/>
            <person name="Castanera R."/>
            <person name="Alfaro M."/>
            <person name="Ramirez L."/>
            <person name="Pisabarro A.G."/>
            <person name="Kuo A."/>
            <person name="Tritt A."/>
            <person name="Lipzen A."/>
            <person name="He G."/>
            <person name="Yan M."/>
            <person name="Ng V."/>
            <person name="Cullen D."/>
            <person name="Martin F."/>
            <person name="Rosso M.-N."/>
            <person name="Henrissat B."/>
            <person name="Hibbett D."/>
            <person name="Martinez A.T."/>
            <person name="Grigoriev I.V."/>
        </authorList>
    </citation>
    <scope>NUCLEOTIDE SEQUENCE</scope>
    <source>
        <strain evidence="7">ATCC 90797</strain>
    </source>
</reference>
<organism evidence="7 8">
    <name type="scientific">Pleurotus eryngii</name>
    <name type="common">Boletus of the steppes</name>
    <dbReference type="NCBI Taxonomy" id="5323"/>
    <lineage>
        <taxon>Eukaryota</taxon>
        <taxon>Fungi</taxon>
        <taxon>Dikarya</taxon>
        <taxon>Basidiomycota</taxon>
        <taxon>Agaricomycotina</taxon>
        <taxon>Agaricomycetes</taxon>
        <taxon>Agaricomycetidae</taxon>
        <taxon>Agaricales</taxon>
        <taxon>Pleurotineae</taxon>
        <taxon>Pleurotaceae</taxon>
        <taxon>Pleurotus</taxon>
    </lineage>
</organism>
<comment type="subcellular location">
    <subcellularLocation>
        <location evidence="1">Cytoplasm</location>
    </subcellularLocation>
</comment>
<dbReference type="PANTHER" id="PTHR47174">
    <property type="entry name" value="BRIDGING INTEGRATOR 3"/>
    <property type="match status" value="1"/>
</dbReference>
<dbReference type="InterPro" id="IPR001452">
    <property type="entry name" value="SH3_domain"/>
</dbReference>
<evidence type="ECO:0000313" key="8">
    <source>
        <dbReference type="Proteomes" id="UP000807025"/>
    </source>
</evidence>
<dbReference type="Pfam" id="PF00018">
    <property type="entry name" value="SH3_1"/>
    <property type="match status" value="1"/>
</dbReference>
<evidence type="ECO:0000259" key="6">
    <source>
        <dbReference type="PROSITE" id="PS50002"/>
    </source>
</evidence>
<dbReference type="EMBL" id="MU154536">
    <property type="protein sequence ID" value="KAF9498648.1"/>
    <property type="molecule type" value="Genomic_DNA"/>
</dbReference>